<organism evidence="2 3">
    <name type="scientific">Meira miltonrushii</name>
    <dbReference type="NCBI Taxonomy" id="1280837"/>
    <lineage>
        <taxon>Eukaryota</taxon>
        <taxon>Fungi</taxon>
        <taxon>Dikarya</taxon>
        <taxon>Basidiomycota</taxon>
        <taxon>Ustilaginomycotina</taxon>
        <taxon>Exobasidiomycetes</taxon>
        <taxon>Exobasidiales</taxon>
        <taxon>Brachybasidiaceae</taxon>
        <taxon>Meira</taxon>
    </lineage>
</organism>
<evidence type="ECO:0000313" key="2">
    <source>
        <dbReference type="EMBL" id="PWN32064.1"/>
    </source>
</evidence>
<feature type="signal peptide" evidence="1">
    <location>
        <begin position="1"/>
        <end position="23"/>
    </location>
</feature>
<accession>A0A316V488</accession>
<keyword evidence="1" id="KW-0732">Signal</keyword>
<dbReference type="GeneID" id="37021323"/>
<proteinExistence type="predicted"/>
<name>A0A316V488_9BASI</name>
<protein>
    <submittedName>
        <fullName evidence="2">Uncharacterized protein</fullName>
    </submittedName>
</protein>
<gene>
    <name evidence="2" type="ORF">FA14DRAFT_162335</name>
</gene>
<dbReference type="InParanoid" id="A0A316V488"/>
<keyword evidence="3" id="KW-1185">Reference proteome</keyword>
<evidence type="ECO:0000256" key="1">
    <source>
        <dbReference type="SAM" id="SignalP"/>
    </source>
</evidence>
<dbReference type="RefSeq" id="XP_025352366.1">
    <property type="nucleotide sequence ID" value="XM_025499542.1"/>
</dbReference>
<sequence length="61" mass="6706">MRIQILSFTLIFFAIFMQSCIKATPVPGQSCDSCVPTCNPAGQGKNCRRDILKSVGHNTFI</sequence>
<reference evidence="2 3" key="1">
    <citation type="journal article" date="2018" name="Mol. Biol. Evol.">
        <title>Broad Genomic Sampling Reveals a Smut Pathogenic Ancestry of the Fungal Clade Ustilaginomycotina.</title>
        <authorList>
            <person name="Kijpornyongpan T."/>
            <person name="Mondo S.J."/>
            <person name="Barry K."/>
            <person name="Sandor L."/>
            <person name="Lee J."/>
            <person name="Lipzen A."/>
            <person name="Pangilinan J."/>
            <person name="LaButti K."/>
            <person name="Hainaut M."/>
            <person name="Henrissat B."/>
            <person name="Grigoriev I.V."/>
            <person name="Spatafora J.W."/>
            <person name="Aime M.C."/>
        </authorList>
    </citation>
    <scope>NUCLEOTIDE SEQUENCE [LARGE SCALE GENOMIC DNA]</scope>
    <source>
        <strain evidence="2 3">MCA 3882</strain>
    </source>
</reference>
<dbReference type="EMBL" id="KZ819606">
    <property type="protein sequence ID" value="PWN32064.1"/>
    <property type="molecule type" value="Genomic_DNA"/>
</dbReference>
<dbReference type="PROSITE" id="PS51257">
    <property type="entry name" value="PROKAR_LIPOPROTEIN"/>
    <property type="match status" value="1"/>
</dbReference>
<feature type="chain" id="PRO_5016373625" evidence="1">
    <location>
        <begin position="24"/>
        <end position="61"/>
    </location>
</feature>
<evidence type="ECO:0000313" key="3">
    <source>
        <dbReference type="Proteomes" id="UP000245771"/>
    </source>
</evidence>
<dbReference type="Proteomes" id="UP000245771">
    <property type="component" value="Unassembled WGS sequence"/>
</dbReference>
<dbReference type="AlphaFoldDB" id="A0A316V488"/>